<dbReference type="PANTHER" id="PTHR21660">
    <property type="entry name" value="THIOESTERASE SUPERFAMILY MEMBER-RELATED"/>
    <property type="match status" value="1"/>
</dbReference>
<dbReference type="Proteomes" id="UP001277761">
    <property type="component" value="Unassembled WGS sequence"/>
</dbReference>
<accession>A0ABU4VJC6</accession>
<keyword evidence="5" id="KW-1185">Reference proteome</keyword>
<protein>
    <submittedName>
        <fullName evidence="4">PaaI family thioesterase</fullName>
        <ecNumber evidence="4">3.1.2.-</ecNumber>
    </submittedName>
</protein>
<dbReference type="InterPro" id="IPR003736">
    <property type="entry name" value="PAAI_dom"/>
</dbReference>
<name>A0ABU4VJC6_9ACTN</name>
<keyword evidence="2 4" id="KW-0378">Hydrolase</keyword>
<dbReference type="SUPFAM" id="SSF54637">
    <property type="entry name" value="Thioesterase/thiol ester dehydrase-isomerase"/>
    <property type="match status" value="1"/>
</dbReference>
<dbReference type="RefSeq" id="WP_319954096.1">
    <property type="nucleotide sequence ID" value="NZ_JAXAVX010000004.1"/>
</dbReference>
<dbReference type="EMBL" id="JAXAVX010000004">
    <property type="protein sequence ID" value="MDX8151941.1"/>
    <property type="molecule type" value="Genomic_DNA"/>
</dbReference>
<feature type="domain" description="Thioesterase" evidence="3">
    <location>
        <begin position="54"/>
        <end position="131"/>
    </location>
</feature>
<dbReference type="Gene3D" id="3.10.129.10">
    <property type="entry name" value="Hotdog Thioesterase"/>
    <property type="match status" value="1"/>
</dbReference>
<organism evidence="4 5">
    <name type="scientific">Patulibacter brassicae</name>
    <dbReference type="NCBI Taxonomy" id="1705717"/>
    <lineage>
        <taxon>Bacteria</taxon>
        <taxon>Bacillati</taxon>
        <taxon>Actinomycetota</taxon>
        <taxon>Thermoleophilia</taxon>
        <taxon>Solirubrobacterales</taxon>
        <taxon>Patulibacteraceae</taxon>
        <taxon>Patulibacter</taxon>
    </lineage>
</organism>
<comment type="caution">
    <text evidence="4">The sequence shown here is derived from an EMBL/GenBank/DDBJ whole genome shotgun (WGS) entry which is preliminary data.</text>
</comment>
<dbReference type="NCBIfam" id="TIGR00369">
    <property type="entry name" value="unchar_dom_1"/>
    <property type="match status" value="1"/>
</dbReference>
<sequence>MSETSTQTRSETMRRFLPASPLPTKLGIRLDALEPERAELSMPFDPENVTLADVVHGGAIAALIDTAGMAVTWSDDAVPESLEGSTISMSVEYVAAARGQDLRAVATTIRRTRALVFSEVAVTEPDGRLVARGSVIQNVGPATRAGG</sequence>
<evidence type="ECO:0000256" key="2">
    <source>
        <dbReference type="ARBA" id="ARBA00022801"/>
    </source>
</evidence>
<evidence type="ECO:0000313" key="5">
    <source>
        <dbReference type="Proteomes" id="UP001277761"/>
    </source>
</evidence>
<dbReference type="PANTHER" id="PTHR21660:SF1">
    <property type="entry name" value="ACYL-COENZYME A THIOESTERASE 13"/>
    <property type="match status" value="1"/>
</dbReference>
<proteinExistence type="inferred from homology"/>
<reference evidence="4 5" key="1">
    <citation type="submission" date="2023-11" db="EMBL/GenBank/DDBJ databases">
        <authorList>
            <person name="Xu M."/>
            <person name="Jiang T."/>
        </authorList>
    </citation>
    <scope>NUCLEOTIDE SEQUENCE [LARGE SCALE GENOMIC DNA]</scope>
    <source>
        <strain evidence="4 5">SD</strain>
    </source>
</reference>
<evidence type="ECO:0000256" key="1">
    <source>
        <dbReference type="ARBA" id="ARBA00008324"/>
    </source>
</evidence>
<dbReference type="CDD" id="cd03443">
    <property type="entry name" value="PaaI_thioesterase"/>
    <property type="match status" value="1"/>
</dbReference>
<dbReference type="Pfam" id="PF03061">
    <property type="entry name" value="4HBT"/>
    <property type="match status" value="1"/>
</dbReference>
<evidence type="ECO:0000259" key="3">
    <source>
        <dbReference type="Pfam" id="PF03061"/>
    </source>
</evidence>
<gene>
    <name evidence="4" type="ORF">SK069_10085</name>
</gene>
<dbReference type="InterPro" id="IPR006683">
    <property type="entry name" value="Thioestr_dom"/>
</dbReference>
<dbReference type="GO" id="GO:0016787">
    <property type="term" value="F:hydrolase activity"/>
    <property type="evidence" value="ECO:0007669"/>
    <property type="project" value="UniProtKB-KW"/>
</dbReference>
<evidence type="ECO:0000313" key="4">
    <source>
        <dbReference type="EMBL" id="MDX8151941.1"/>
    </source>
</evidence>
<dbReference type="InterPro" id="IPR039298">
    <property type="entry name" value="ACOT13"/>
</dbReference>
<dbReference type="InterPro" id="IPR029069">
    <property type="entry name" value="HotDog_dom_sf"/>
</dbReference>
<dbReference type="EC" id="3.1.2.-" evidence="4"/>
<comment type="similarity">
    <text evidence="1">Belongs to the thioesterase PaaI family.</text>
</comment>